<evidence type="ECO:0000313" key="1">
    <source>
        <dbReference type="EMBL" id="KOX68252.1"/>
    </source>
</evidence>
<dbReference type="Proteomes" id="UP000053105">
    <property type="component" value="Unassembled WGS sequence"/>
</dbReference>
<organism evidence="1 2">
    <name type="scientific">Melipona quadrifasciata</name>
    <dbReference type="NCBI Taxonomy" id="166423"/>
    <lineage>
        <taxon>Eukaryota</taxon>
        <taxon>Metazoa</taxon>
        <taxon>Ecdysozoa</taxon>
        <taxon>Arthropoda</taxon>
        <taxon>Hexapoda</taxon>
        <taxon>Insecta</taxon>
        <taxon>Pterygota</taxon>
        <taxon>Neoptera</taxon>
        <taxon>Endopterygota</taxon>
        <taxon>Hymenoptera</taxon>
        <taxon>Apocrita</taxon>
        <taxon>Aculeata</taxon>
        <taxon>Apoidea</taxon>
        <taxon>Anthophila</taxon>
        <taxon>Apidae</taxon>
        <taxon>Melipona</taxon>
    </lineage>
</organism>
<reference evidence="1 2" key="1">
    <citation type="submission" date="2015-07" db="EMBL/GenBank/DDBJ databases">
        <title>The genome of Melipona quadrifasciata.</title>
        <authorList>
            <person name="Pan H."/>
            <person name="Kapheim K."/>
        </authorList>
    </citation>
    <scope>NUCLEOTIDE SEQUENCE [LARGE SCALE GENOMIC DNA]</scope>
    <source>
        <strain evidence="1">0111107301</strain>
        <tissue evidence="1">Whole body</tissue>
    </source>
</reference>
<dbReference type="EMBL" id="KQ435944">
    <property type="protein sequence ID" value="KOX68252.1"/>
    <property type="molecule type" value="Genomic_DNA"/>
</dbReference>
<evidence type="ECO:0000313" key="2">
    <source>
        <dbReference type="Proteomes" id="UP000053105"/>
    </source>
</evidence>
<dbReference type="AlphaFoldDB" id="A0A0N1IT15"/>
<name>A0A0N1IT15_9HYME</name>
<protein>
    <submittedName>
        <fullName evidence="1">Uncharacterized protein</fullName>
    </submittedName>
</protein>
<gene>
    <name evidence="1" type="ORF">WN51_06146</name>
</gene>
<proteinExistence type="predicted"/>
<keyword evidence="2" id="KW-1185">Reference proteome</keyword>
<sequence length="102" mass="11570">MKSEQFRRRFPTGIREAQKLSNEPCLCGKATASSPDFDNRRVTPIIRPVNSANGAIIEAIVGRHASRVRAVLRLFRGRVNFSGVETRFRGRWCSPATGWRRN</sequence>
<accession>A0A0N1IT15</accession>